<accession>A0A521FRX2</accession>
<protein>
    <recommendedName>
        <fullName evidence="2">HNH nuclease domain-containing protein</fullName>
    </recommendedName>
</protein>
<dbReference type="EMBL" id="FXTJ01000014">
    <property type="protein sequence ID" value="SMO98879.1"/>
    <property type="molecule type" value="Genomic_DNA"/>
</dbReference>
<feature type="non-terminal residue" evidence="3">
    <location>
        <position position="1"/>
    </location>
</feature>
<keyword evidence="4" id="KW-1185">Reference proteome</keyword>
<evidence type="ECO:0000313" key="4">
    <source>
        <dbReference type="Proteomes" id="UP000317484"/>
    </source>
</evidence>
<evidence type="ECO:0000313" key="3">
    <source>
        <dbReference type="EMBL" id="SMO98879.1"/>
    </source>
</evidence>
<feature type="compositionally biased region" description="Pro residues" evidence="1">
    <location>
        <begin position="306"/>
        <end position="319"/>
    </location>
</feature>
<feature type="compositionally biased region" description="Acidic residues" evidence="1">
    <location>
        <begin position="320"/>
        <end position="331"/>
    </location>
</feature>
<dbReference type="CDD" id="cd00085">
    <property type="entry name" value="HNHc"/>
    <property type="match status" value="1"/>
</dbReference>
<dbReference type="Gene3D" id="1.10.30.50">
    <property type="match status" value="1"/>
</dbReference>
<evidence type="ECO:0000256" key="1">
    <source>
        <dbReference type="SAM" id="MobiDB-lite"/>
    </source>
</evidence>
<name>A0A521FRX2_9ACTN</name>
<organism evidence="3 4">
    <name type="scientific">Geodermatophilus aquaeductus</name>
    <dbReference type="NCBI Taxonomy" id="1564161"/>
    <lineage>
        <taxon>Bacteria</taxon>
        <taxon>Bacillati</taxon>
        <taxon>Actinomycetota</taxon>
        <taxon>Actinomycetes</taxon>
        <taxon>Geodermatophilales</taxon>
        <taxon>Geodermatophilaceae</taxon>
        <taxon>Geodermatophilus</taxon>
    </lineage>
</organism>
<feature type="domain" description="HNH nuclease" evidence="2">
    <location>
        <begin position="220"/>
        <end position="272"/>
    </location>
</feature>
<dbReference type="InterPro" id="IPR003870">
    <property type="entry name" value="DUF222"/>
</dbReference>
<sequence>SRVLPEASQLNGGKLKKRVLELLLELDAEAADRRRAQARRRSDVRIYPSPQEGMATIAADLPADVAAACHALVDELARMLKADGDGRPIGELRTAVFADLLQRPWDESRPPVTAHLQIIATLASLAGRSDEAGEVNGLPITAAQLRELLEQLDALGVRTPEGGSVTLALADEDGTLRATSTLDQLRRLARRGCPEHSGADCGCAVLDRPEQVDRYEPSTAQHRFVRTRDRTCRFPTCGQRVGWADADHVVPHAHGGVTDCANLCCLCRSHHRLKTFARGWGFRMSPDGVLTVTTPSGITRTTRPPGMRPPPPTPDPPPAEPEDPDDDPPPF</sequence>
<dbReference type="InterPro" id="IPR003615">
    <property type="entry name" value="HNH_nuc"/>
</dbReference>
<evidence type="ECO:0000259" key="2">
    <source>
        <dbReference type="SMART" id="SM00507"/>
    </source>
</evidence>
<proteinExistence type="predicted"/>
<feature type="region of interest" description="Disordered" evidence="1">
    <location>
        <begin position="292"/>
        <end position="331"/>
    </location>
</feature>
<gene>
    <name evidence="3" type="ORF">SAMN06273567_114104</name>
</gene>
<dbReference type="AlphaFoldDB" id="A0A521FRX2"/>
<dbReference type="Proteomes" id="UP000317484">
    <property type="component" value="Unassembled WGS sequence"/>
</dbReference>
<feature type="compositionally biased region" description="Polar residues" evidence="1">
    <location>
        <begin position="292"/>
        <end position="302"/>
    </location>
</feature>
<dbReference type="SMART" id="SM00507">
    <property type="entry name" value="HNHc"/>
    <property type="match status" value="1"/>
</dbReference>
<dbReference type="RefSeq" id="WP_142460886.1">
    <property type="nucleotide sequence ID" value="NZ_FXTJ01000014.1"/>
</dbReference>
<reference evidence="3 4" key="1">
    <citation type="submission" date="2017-05" db="EMBL/GenBank/DDBJ databases">
        <authorList>
            <person name="Varghese N."/>
            <person name="Submissions S."/>
        </authorList>
    </citation>
    <scope>NUCLEOTIDE SEQUENCE [LARGE SCALE GENOMIC DNA]</scope>
    <source>
        <strain evidence="3 4">DSM 46834</strain>
    </source>
</reference>
<dbReference type="Pfam" id="PF02720">
    <property type="entry name" value="DUF222"/>
    <property type="match status" value="1"/>
</dbReference>